<sequence length="338" mass="36140">MSQVKLQSKVSAVPSIVLKASGGSQSKPLAQQYGGHHAGSWVDTLPASWVPYVQLSRLSPPAGLILIFLPHLSGVIHAASVMRSPVEEVLRISGVLLVGSFFCNNASHAWNDLVDAPIDAEIARTKTRPIPRGAISRTAAFVFACTQALLAAACLLPLPVNTAVATVPTIVGTIYYPFAKRHMPMPQLVLGFCVTWGIMIGSSALGVEEPWLDKSTSYLMVASVLWVVLFDTIYAHQDLADDIKVGVKSLAVFIQPNARAVLWLLMASMSTLLYYSGLHGEMGLAYNVVTVAGCSLSVGAMVALVDLKDPASCWKWFANGFWFTGLAIVGGLLINYAV</sequence>
<keyword evidence="7 9" id="KW-1133">Transmembrane helix</keyword>
<feature type="transmembrane region" description="Helical" evidence="9">
    <location>
        <begin position="158"/>
        <end position="176"/>
    </location>
</feature>
<comment type="catalytic activity">
    <reaction evidence="9">
        <text>an all-trans-polyprenyl diphosphate + 4-hydroxybenzoate = a 4-hydroxy-3-(all-trans-polyprenyl)benzoate + diphosphate</text>
        <dbReference type="Rhea" id="RHEA:44504"/>
        <dbReference type="Rhea" id="RHEA-COMP:9514"/>
        <dbReference type="Rhea" id="RHEA-COMP:9564"/>
        <dbReference type="ChEBI" id="CHEBI:17879"/>
        <dbReference type="ChEBI" id="CHEBI:33019"/>
        <dbReference type="ChEBI" id="CHEBI:58914"/>
        <dbReference type="ChEBI" id="CHEBI:78396"/>
        <dbReference type="EC" id="2.5.1.39"/>
    </reaction>
</comment>
<keyword evidence="9" id="KW-0999">Mitochondrion inner membrane</keyword>
<evidence type="ECO:0000256" key="6">
    <source>
        <dbReference type="ARBA" id="ARBA00022692"/>
    </source>
</evidence>
<evidence type="ECO:0000313" key="11">
    <source>
        <dbReference type="Proteomes" id="UP000323067"/>
    </source>
</evidence>
<reference evidence="10 11" key="1">
    <citation type="journal article" date="2017" name="BMC Genomics">
        <title>Chromosome level assembly and secondary metabolite potential of the parasitic fungus Cordyceps militaris.</title>
        <authorList>
            <person name="Kramer G.J."/>
            <person name="Nodwell J.R."/>
        </authorList>
    </citation>
    <scope>NUCLEOTIDE SEQUENCE [LARGE SCALE GENOMIC DNA]</scope>
    <source>
        <strain evidence="10 11">ATCC 34164</strain>
    </source>
</reference>
<dbReference type="Proteomes" id="UP000323067">
    <property type="component" value="Chromosome v"/>
</dbReference>
<comment type="subcellular location">
    <subcellularLocation>
        <location evidence="2">Membrane</location>
        <topology evidence="2">Multi-pass membrane protein</topology>
    </subcellularLocation>
    <subcellularLocation>
        <location evidence="9">Mitochondrion inner membrane</location>
        <topology evidence="9">Multi-pass membrane protein</topology>
        <orientation evidence="9">Matrix side</orientation>
    </subcellularLocation>
</comment>
<comment type="function">
    <text evidence="9">Catalyzes the prenylation of para-hydroxybenzoate (PHB) with an all-trans polyprenyl group. Mediates the second step in the final reaction sequence of coenzyme Q (CoQ) biosynthesis, which is the condensation of the polyisoprenoid side chain with PHB, generating the first membrane-bound Q intermediate.</text>
</comment>
<keyword evidence="9" id="KW-0831">Ubiquinone biosynthesis</keyword>
<dbReference type="UniPathway" id="UPA00232"/>
<dbReference type="InterPro" id="IPR000537">
    <property type="entry name" value="UbiA_prenyltransferase"/>
</dbReference>
<keyword evidence="9" id="KW-0414">Isoprene biosynthesis</keyword>
<dbReference type="OrthoDB" id="18170at2759"/>
<keyword evidence="9" id="KW-0496">Mitochondrion</keyword>
<evidence type="ECO:0000256" key="4">
    <source>
        <dbReference type="ARBA" id="ARBA00005985"/>
    </source>
</evidence>
<dbReference type="HAMAP" id="MF_01635">
    <property type="entry name" value="UbiA"/>
    <property type="match status" value="1"/>
</dbReference>
<dbReference type="VEuPathDB" id="FungiDB:CCM_08326"/>
<organism evidence="10 11">
    <name type="scientific">Cordyceps militaris</name>
    <name type="common">Caterpillar fungus</name>
    <name type="synonym">Clavaria militaris</name>
    <dbReference type="NCBI Taxonomy" id="73501"/>
    <lineage>
        <taxon>Eukaryota</taxon>
        <taxon>Fungi</taxon>
        <taxon>Dikarya</taxon>
        <taxon>Ascomycota</taxon>
        <taxon>Pezizomycotina</taxon>
        <taxon>Sordariomycetes</taxon>
        <taxon>Hypocreomycetidae</taxon>
        <taxon>Hypocreales</taxon>
        <taxon>Cordycipitaceae</taxon>
        <taxon>Cordyceps</taxon>
    </lineage>
</organism>
<evidence type="ECO:0000256" key="5">
    <source>
        <dbReference type="ARBA" id="ARBA00022679"/>
    </source>
</evidence>
<gene>
    <name evidence="10" type="ORF">A9K55_004537</name>
</gene>
<dbReference type="VEuPathDB" id="FungiDB:A9K55_004537"/>
<proteinExistence type="inferred from homology"/>
<dbReference type="AlphaFoldDB" id="A0A2H4SPW6"/>
<evidence type="ECO:0000256" key="2">
    <source>
        <dbReference type="ARBA" id="ARBA00004141"/>
    </source>
</evidence>
<dbReference type="PANTHER" id="PTHR11048">
    <property type="entry name" value="PRENYLTRANSFERASES"/>
    <property type="match status" value="1"/>
</dbReference>
<dbReference type="EMBL" id="CP023325">
    <property type="protein sequence ID" value="ATY65154.1"/>
    <property type="molecule type" value="Genomic_DNA"/>
</dbReference>
<evidence type="ECO:0000313" key="10">
    <source>
        <dbReference type="EMBL" id="ATY65154.1"/>
    </source>
</evidence>
<dbReference type="InterPro" id="IPR006370">
    <property type="entry name" value="HB_polyprenyltransferase-like"/>
</dbReference>
<name>A0A2H4SPW6_CORMI</name>
<protein>
    <recommendedName>
        <fullName evidence="9">4-hydroxybenzoate polyprenyltransferase, mitochondrial</fullName>
        <shortName evidence="9">4-HB polyprenyltransferase</shortName>
        <ecNumber evidence="9">2.5.1.39</ecNumber>
    </recommendedName>
    <alternativeName>
        <fullName evidence="9">Para-hydroxybenzoate--polyprenyltransferase</fullName>
        <shortName evidence="9">PHB:PPT</shortName>
        <shortName evidence="9">PHB:polyprenyltransferase</shortName>
    </alternativeName>
</protein>
<feature type="transmembrane region" description="Helical" evidence="9">
    <location>
        <begin position="316"/>
        <end position="337"/>
    </location>
</feature>
<dbReference type="Gene3D" id="1.10.357.140">
    <property type="entry name" value="UbiA prenyltransferase"/>
    <property type="match status" value="1"/>
</dbReference>
<feature type="transmembrane region" description="Helical" evidence="9">
    <location>
        <begin position="284"/>
        <end position="304"/>
    </location>
</feature>
<dbReference type="FunFam" id="1.20.120.1780:FF:000001">
    <property type="entry name" value="4-hydroxybenzoate octaprenyltransferase"/>
    <property type="match status" value="1"/>
</dbReference>
<dbReference type="CDD" id="cd13959">
    <property type="entry name" value="PT_UbiA_COQ2"/>
    <property type="match status" value="1"/>
</dbReference>
<feature type="transmembrane region" description="Helical" evidence="9">
    <location>
        <begin position="188"/>
        <end position="206"/>
    </location>
</feature>
<evidence type="ECO:0000256" key="9">
    <source>
        <dbReference type="HAMAP-Rule" id="MF_03189"/>
    </source>
</evidence>
<comment type="pathway">
    <text evidence="9">Cofactor biosynthesis; ubiquinone biosynthesis.</text>
</comment>
<dbReference type="GO" id="GO:0008412">
    <property type="term" value="F:4-hydroxybenzoate polyprenyltransferase activity"/>
    <property type="evidence" value="ECO:0007669"/>
    <property type="project" value="UniProtKB-EC"/>
</dbReference>
<feature type="transmembrane region" description="Helical" evidence="9">
    <location>
        <begin position="218"/>
        <end position="236"/>
    </location>
</feature>
<evidence type="ECO:0000256" key="3">
    <source>
        <dbReference type="ARBA" id="ARBA00004721"/>
    </source>
</evidence>
<evidence type="ECO:0000256" key="7">
    <source>
        <dbReference type="ARBA" id="ARBA00022989"/>
    </source>
</evidence>
<dbReference type="GO" id="GO:0005743">
    <property type="term" value="C:mitochondrial inner membrane"/>
    <property type="evidence" value="ECO:0007669"/>
    <property type="project" value="UniProtKB-SubCell"/>
</dbReference>
<keyword evidence="8 9" id="KW-0472">Membrane</keyword>
<dbReference type="InterPro" id="IPR039653">
    <property type="entry name" value="Prenyltransferase"/>
</dbReference>
<dbReference type="GO" id="GO:0006744">
    <property type="term" value="P:ubiquinone biosynthetic process"/>
    <property type="evidence" value="ECO:0007669"/>
    <property type="project" value="UniProtKB-UniRule"/>
</dbReference>
<comment type="pathway">
    <text evidence="3">Secondary metabolite biosynthesis; terpenoid biosynthesis.</text>
</comment>
<dbReference type="InterPro" id="IPR044878">
    <property type="entry name" value="UbiA_sf"/>
</dbReference>
<comment type="cofactor">
    <cofactor evidence="1 9">
        <name>Mg(2+)</name>
        <dbReference type="ChEBI" id="CHEBI:18420"/>
    </cofactor>
</comment>
<feature type="transmembrane region" description="Helical" evidence="9">
    <location>
        <begin position="257"/>
        <end position="278"/>
    </location>
</feature>
<evidence type="ECO:0000256" key="1">
    <source>
        <dbReference type="ARBA" id="ARBA00001946"/>
    </source>
</evidence>
<keyword evidence="5 9" id="KW-0808">Transferase</keyword>
<accession>A0A2H4SPW6</accession>
<keyword evidence="6 9" id="KW-0812">Transmembrane</keyword>
<dbReference type="EC" id="2.5.1.39" evidence="9"/>
<dbReference type="FunFam" id="1.10.357.140:FF:000008">
    <property type="entry name" value="4-hydroxybenzoate octaprenyltransferase"/>
    <property type="match status" value="1"/>
</dbReference>
<dbReference type="Pfam" id="PF01040">
    <property type="entry name" value="UbiA"/>
    <property type="match status" value="1"/>
</dbReference>
<evidence type="ECO:0000256" key="8">
    <source>
        <dbReference type="ARBA" id="ARBA00023136"/>
    </source>
</evidence>
<dbReference type="GO" id="GO:0008299">
    <property type="term" value="P:isoprenoid biosynthetic process"/>
    <property type="evidence" value="ECO:0007669"/>
    <property type="project" value="UniProtKB-UniRule"/>
</dbReference>
<comment type="similarity">
    <text evidence="4 9">Belongs to the UbiA prenyltransferase family.</text>
</comment>
<dbReference type="Gene3D" id="1.20.120.1780">
    <property type="entry name" value="UbiA prenyltransferase"/>
    <property type="match status" value="1"/>
</dbReference>
<dbReference type="PANTHER" id="PTHR11048:SF28">
    <property type="entry name" value="4-HYDROXYBENZOATE POLYPRENYLTRANSFERASE, MITOCHONDRIAL"/>
    <property type="match status" value="1"/>
</dbReference>